<gene>
    <name evidence="1" type="ORF">GCM10022255_110920</name>
</gene>
<proteinExistence type="predicted"/>
<protein>
    <recommendedName>
        <fullName evidence="3">Enoyl-CoA hydratase</fullName>
    </recommendedName>
</protein>
<dbReference type="Proteomes" id="UP001500620">
    <property type="component" value="Unassembled WGS sequence"/>
</dbReference>
<name>A0ABP8DUN5_9ACTN</name>
<sequence>MVTGENMHESGTGAGPLTLHVDGARALSGETVAAVAAVCGRAEDAAGTAVVVVHVSGTPTGDWAAGLSVKLVNRWEQVLRRLERVPATTIAVATGDCGGAALDALLATDHRIAAGATRLLLPMHDGLVWPGMALYRLARQAPNATAVRQAALFGAAIHVDDAFALHLVHEVTDDVDAAVASAAARAADVSGTELAIRRQLAFDAQSVGFEEALGTHLAAVDRTLRLAAGAAS</sequence>
<dbReference type="SUPFAM" id="SSF52096">
    <property type="entry name" value="ClpP/crotonase"/>
    <property type="match status" value="1"/>
</dbReference>
<dbReference type="RefSeq" id="WP_345143635.1">
    <property type="nucleotide sequence ID" value="NZ_BAABAT010000078.1"/>
</dbReference>
<dbReference type="EMBL" id="BAABAT010000078">
    <property type="protein sequence ID" value="GAA4263730.1"/>
    <property type="molecule type" value="Genomic_DNA"/>
</dbReference>
<accession>A0ABP8DUN5</accession>
<dbReference type="CDD" id="cd06558">
    <property type="entry name" value="crotonase-like"/>
    <property type="match status" value="1"/>
</dbReference>
<evidence type="ECO:0000313" key="2">
    <source>
        <dbReference type="Proteomes" id="UP001500620"/>
    </source>
</evidence>
<keyword evidence="2" id="KW-1185">Reference proteome</keyword>
<dbReference type="NCBIfam" id="NF042431">
    <property type="entry name" value="EnCoAhydt_DpgB"/>
    <property type="match status" value="1"/>
</dbReference>
<dbReference type="InterPro" id="IPR029045">
    <property type="entry name" value="ClpP/crotonase-like_dom_sf"/>
</dbReference>
<evidence type="ECO:0000313" key="1">
    <source>
        <dbReference type="EMBL" id="GAA4263730.1"/>
    </source>
</evidence>
<evidence type="ECO:0008006" key="3">
    <source>
        <dbReference type="Google" id="ProtNLM"/>
    </source>
</evidence>
<reference evidence="2" key="1">
    <citation type="journal article" date="2019" name="Int. J. Syst. Evol. Microbiol.">
        <title>The Global Catalogue of Microorganisms (GCM) 10K type strain sequencing project: providing services to taxonomists for standard genome sequencing and annotation.</title>
        <authorList>
            <consortium name="The Broad Institute Genomics Platform"/>
            <consortium name="The Broad Institute Genome Sequencing Center for Infectious Disease"/>
            <person name="Wu L."/>
            <person name="Ma J."/>
        </authorList>
    </citation>
    <scope>NUCLEOTIDE SEQUENCE [LARGE SCALE GENOMIC DNA]</scope>
    <source>
        <strain evidence="2">JCM 17441</strain>
    </source>
</reference>
<dbReference type="InterPro" id="IPR053545">
    <property type="entry name" value="Enoyl-CoA_hydratase-like"/>
</dbReference>
<organism evidence="1 2">
    <name type="scientific">Dactylosporangium darangshiense</name>
    <dbReference type="NCBI Taxonomy" id="579108"/>
    <lineage>
        <taxon>Bacteria</taxon>
        <taxon>Bacillati</taxon>
        <taxon>Actinomycetota</taxon>
        <taxon>Actinomycetes</taxon>
        <taxon>Micromonosporales</taxon>
        <taxon>Micromonosporaceae</taxon>
        <taxon>Dactylosporangium</taxon>
    </lineage>
</organism>
<comment type="caution">
    <text evidence="1">The sequence shown here is derived from an EMBL/GenBank/DDBJ whole genome shotgun (WGS) entry which is preliminary data.</text>
</comment>
<dbReference type="Gene3D" id="3.90.226.10">
    <property type="entry name" value="2-enoyl-CoA Hydratase, Chain A, domain 1"/>
    <property type="match status" value="1"/>
</dbReference>